<feature type="signal peptide" evidence="2">
    <location>
        <begin position="1"/>
        <end position="26"/>
    </location>
</feature>
<proteinExistence type="predicted"/>
<dbReference type="AlphaFoldDB" id="A0A1M7T3D3"/>
<dbReference type="EMBL" id="FRDL01000004">
    <property type="protein sequence ID" value="SHN65263.1"/>
    <property type="molecule type" value="Genomic_DNA"/>
</dbReference>
<keyword evidence="5" id="KW-1185">Reference proteome</keyword>
<gene>
    <name evidence="4" type="ORF">SAMN05216200_10490</name>
</gene>
<keyword evidence="2" id="KW-0732">Signal</keyword>
<dbReference type="CDD" id="cd12797">
    <property type="entry name" value="M23_peptidase"/>
    <property type="match status" value="1"/>
</dbReference>
<dbReference type="PANTHER" id="PTHR21666">
    <property type="entry name" value="PEPTIDASE-RELATED"/>
    <property type="match status" value="1"/>
</dbReference>
<keyword evidence="1" id="KW-0175">Coiled coil</keyword>
<evidence type="ECO:0000256" key="1">
    <source>
        <dbReference type="SAM" id="Coils"/>
    </source>
</evidence>
<dbReference type="RefSeq" id="WP_083581242.1">
    <property type="nucleotide sequence ID" value="NZ_FOHL01000004.1"/>
</dbReference>
<dbReference type="OrthoDB" id="9809144at2"/>
<dbReference type="PANTHER" id="PTHR21666:SF270">
    <property type="entry name" value="MUREIN HYDROLASE ACTIVATOR ENVC"/>
    <property type="match status" value="1"/>
</dbReference>
<sequence length="386" mass="39511">MTRALRAALAQALAVGLALSPPAARAEDPAHAPAPVAAAPEIEAALAVALIEDAADALENARDEAAALKAAADAAAALESGLAAARARLRALDADEARLARRTEAQRAQADRLFATLMAMQMTPPPALFAHPLGPVGRDRAAMLMAELTPQLARKAAELRSDVARRRALRARHEETRAAARRTLAALQRARAALAAALREDEGGAPAPSADRLRRAARDLRAFVALLAAPPDAAPPPAPAYGALPPPAPGRVAGRFGQTGPDGARLEGVLLAAPPLTPVLAPFDATLRYAGEMEGYGRVAILEPQPGRLLILAGLAETEGRPGDTLPAGAPVGLTGAATGAATGDQGQFFVEAKGGDGAISTATLYIETREDGAPVDPASWFAFAQ</sequence>
<protein>
    <submittedName>
        <fullName evidence="4">Septal ring factor EnvC, activator of murein hydrolases AmiA and AmiB</fullName>
    </submittedName>
</protein>
<dbReference type="Proteomes" id="UP000184066">
    <property type="component" value="Unassembled WGS sequence"/>
</dbReference>
<evidence type="ECO:0000313" key="4">
    <source>
        <dbReference type="EMBL" id="SHN65263.1"/>
    </source>
</evidence>
<dbReference type="GO" id="GO:0004222">
    <property type="term" value="F:metalloendopeptidase activity"/>
    <property type="evidence" value="ECO:0007669"/>
    <property type="project" value="TreeGrafter"/>
</dbReference>
<organism evidence="4 5">
    <name type="scientific">Oceanicella actignis</name>
    <dbReference type="NCBI Taxonomy" id="1189325"/>
    <lineage>
        <taxon>Bacteria</taxon>
        <taxon>Pseudomonadati</taxon>
        <taxon>Pseudomonadota</taxon>
        <taxon>Alphaproteobacteria</taxon>
        <taxon>Rhodobacterales</taxon>
        <taxon>Paracoccaceae</taxon>
        <taxon>Oceanicella</taxon>
    </lineage>
</organism>
<accession>A0A1M7T3D3</accession>
<dbReference type="InterPro" id="IPR011055">
    <property type="entry name" value="Dup_hybrid_motif"/>
</dbReference>
<reference evidence="4 5" key="1">
    <citation type="submission" date="2016-12" db="EMBL/GenBank/DDBJ databases">
        <authorList>
            <person name="Song W.-J."/>
            <person name="Kurnit D.M."/>
        </authorList>
    </citation>
    <scope>NUCLEOTIDE SEQUENCE [LARGE SCALE GENOMIC DNA]</scope>
    <source>
        <strain evidence="4 5">CGMCC 1.10808</strain>
    </source>
</reference>
<dbReference type="Gene3D" id="2.70.70.10">
    <property type="entry name" value="Glucose Permease (Domain IIA)"/>
    <property type="match status" value="1"/>
</dbReference>
<feature type="coiled-coil region" evidence="1">
    <location>
        <begin position="44"/>
        <end position="102"/>
    </location>
</feature>
<keyword evidence="4" id="KW-0378">Hydrolase</keyword>
<dbReference type="InterPro" id="IPR016047">
    <property type="entry name" value="M23ase_b-sheet_dom"/>
</dbReference>
<feature type="chain" id="PRO_5009929344" evidence="2">
    <location>
        <begin position="27"/>
        <end position="386"/>
    </location>
</feature>
<dbReference type="STRING" id="1189325.SAMN04488119_10490"/>
<dbReference type="Pfam" id="PF01551">
    <property type="entry name" value="Peptidase_M23"/>
    <property type="match status" value="1"/>
</dbReference>
<evidence type="ECO:0000256" key="2">
    <source>
        <dbReference type="SAM" id="SignalP"/>
    </source>
</evidence>
<dbReference type="SUPFAM" id="SSF51261">
    <property type="entry name" value="Duplicated hybrid motif"/>
    <property type="match status" value="1"/>
</dbReference>
<dbReference type="InterPro" id="IPR050570">
    <property type="entry name" value="Cell_wall_metabolism_enzyme"/>
</dbReference>
<feature type="domain" description="M23ase beta-sheet core" evidence="3">
    <location>
        <begin position="267"/>
        <end position="377"/>
    </location>
</feature>
<evidence type="ECO:0000259" key="3">
    <source>
        <dbReference type="Pfam" id="PF01551"/>
    </source>
</evidence>
<name>A0A1M7T3D3_9RHOB</name>
<evidence type="ECO:0000313" key="5">
    <source>
        <dbReference type="Proteomes" id="UP000184066"/>
    </source>
</evidence>